<dbReference type="Pfam" id="PF02737">
    <property type="entry name" value="3HCDH_N"/>
    <property type="match status" value="1"/>
</dbReference>
<proteinExistence type="inferred from homology"/>
<dbReference type="PROSITE" id="PS00067">
    <property type="entry name" value="3HCDH"/>
    <property type="match status" value="1"/>
</dbReference>
<evidence type="ECO:0000256" key="1">
    <source>
        <dbReference type="ARBA" id="ARBA00004496"/>
    </source>
</evidence>
<feature type="domain" description="3-hydroxyacyl-CoA dehydrogenase C-terminal" evidence="13">
    <location>
        <begin position="186"/>
        <end position="284"/>
    </location>
</feature>
<gene>
    <name evidence="15" type="ORF">HNR53_003294</name>
</gene>
<evidence type="ECO:0000256" key="12">
    <source>
        <dbReference type="PIRSR" id="PIRSR000105-3"/>
    </source>
</evidence>
<dbReference type="PANTHER" id="PTHR48075">
    <property type="entry name" value="3-HYDROXYACYL-COA DEHYDROGENASE FAMILY PROTEIN"/>
    <property type="match status" value="1"/>
</dbReference>
<comment type="caution">
    <text evidence="15">The sequence shown here is derived from an EMBL/GenBank/DDBJ whole genome shotgun (WGS) entry which is preliminary data.</text>
</comment>
<dbReference type="InterPro" id="IPR022694">
    <property type="entry name" value="3-OHacyl-CoA_DH"/>
</dbReference>
<evidence type="ECO:0000256" key="5">
    <source>
        <dbReference type="ARBA" id="ARBA00022490"/>
    </source>
</evidence>
<dbReference type="InterPro" id="IPR006180">
    <property type="entry name" value="3-OHacyl-CoA_DH_CS"/>
</dbReference>
<sequence length="319" mass="36144">MKNMTVLGAGIMGHGAAQLFAQAGYNVRIQARRETSLETARELITNSLKIMVEKEMLTQDKMDQTLANIKYTTDLREAIEDTDFILESIPEKLELKLDTYDIIESVVSEKTIIASNTSTFPLKELTQRAKNPERFVITHFFNPPQLVPIVEIAKFEKTDENVVQKTYDLMKEIGKSPVVLKKEITGFIVNRVQVAFLRECFNLIELGVCTAEDIDIAVKGSMGFKWAFCGPMESQDLAGLQTTQAMVYNIEQDLSNVRDVPDFLKEMVNNEQLGIRSNKGFYEYDDLGAEAIHTRDDNFLDLLKLIQQKEAKKETTPAK</sequence>
<evidence type="ECO:0000256" key="2">
    <source>
        <dbReference type="ARBA" id="ARBA00005086"/>
    </source>
</evidence>
<evidence type="ECO:0000256" key="4">
    <source>
        <dbReference type="ARBA" id="ARBA00011738"/>
    </source>
</evidence>
<evidence type="ECO:0000256" key="11">
    <source>
        <dbReference type="PIRSR" id="PIRSR000105-1"/>
    </source>
</evidence>
<accession>A0A7X0HTL9</accession>
<dbReference type="InterPro" id="IPR036291">
    <property type="entry name" value="NAD(P)-bd_dom_sf"/>
</dbReference>
<dbReference type="PANTHER" id="PTHR48075:SF1">
    <property type="entry name" value="LAMBDA-CRYSTALLIN HOMOLOG"/>
    <property type="match status" value="1"/>
</dbReference>
<evidence type="ECO:0000256" key="8">
    <source>
        <dbReference type="ARBA" id="ARBA00023027"/>
    </source>
</evidence>
<keyword evidence="8" id="KW-0520">NAD</keyword>
<feature type="binding site" evidence="12">
    <location>
        <position position="47"/>
    </location>
    <ligand>
        <name>CoA</name>
        <dbReference type="ChEBI" id="CHEBI:57287"/>
    </ligand>
</feature>
<dbReference type="GO" id="GO:0019605">
    <property type="term" value="P:butyrate metabolic process"/>
    <property type="evidence" value="ECO:0007669"/>
    <property type="project" value="UniProtKB-UniPathway"/>
</dbReference>
<evidence type="ECO:0000256" key="9">
    <source>
        <dbReference type="ARBA" id="ARBA00038962"/>
    </source>
</evidence>
<dbReference type="GO" id="GO:0005737">
    <property type="term" value="C:cytoplasm"/>
    <property type="evidence" value="ECO:0007669"/>
    <property type="project" value="UniProtKB-SubCell"/>
</dbReference>
<reference evidence="15 16" key="1">
    <citation type="submission" date="2020-08" db="EMBL/GenBank/DDBJ databases">
        <title>Genomic Encyclopedia of Type Strains, Phase IV (KMG-IV): sequencing the most valuable type-strain genomes for metagenomic binning, comparative biology and taxonomic classification.</title>
        <authorList>
            <person name="Goeker M."/>
        </authorList>
    </citation>
    <scope>NUCLEOTIDE SEQUENCE [LARGE SCALE GENOMIC DNA]</scope>
    <source>
        <strain evidence="15 16">DSM 5391</strain>
    </source>
</reference>
<evidence type="ECO:0000256" key="6">
    <source>
        <dbReference type="ARBA" id="ARBA00022553"/>
    </source>
</evidence>
<dbReference type="Gene3D" id="3.40.50.720">
    <property type="entry name" value="NAD(P)-binding Rossmann-like Domain"/>
    <property type="match status" value="1"/>
</dbReference>
<evidence type="ECO:0000259" key="13">
    <source>
        <dbReference type="Pfam" id="PF00725"/>
    </source>
</evidence>
<dbReference type="SUPFAM" id="SSF48179">
    <property type="entry name" value="6-phosphogluconate dehydrogenase C-terminal domain-like"/>
    <property type="match status" value="1"/>
</dbReference>
<feature type="site" description="Important for catalytic activity" evidence="11">
    <location>
        <position position="139"/>
    </location>
</feature>
<evidence type="ECO:0000256" key="10">
    <source>
        <dbReference type="ARBA" id="ARBA00042709"/>
    </source>
</evidence>
<dbReference type="Pfam" id="PF00725">
    <property type="entry name" value="3HCDH"/>
    <property type="match status" value="1"/>
</dbReference>
<dbReference type="InterPro" id="IPR006176">
    <property type="entry name" value="3-OHacyl-CoA_DH_NAD-bd"/>
</dbReference>
<keyword evidence="16" id="KW-1185">Reference proteome</keyword>
<keyword evidence="5" id="KW-0963">Cytoplasm</keyword>
<dbReference type="RefSeq" id="WP_184527807.1">
    <property type="nucleotide sequence ID" value="NZ_JACHGK010000012.1"/>
</dbReference>
<evidence type="ECO:0000313" key="15">
    <source>
        <dbReference type="EMBL" id="MBB6446634.1"/>
    </source>
</evidence>
<evidence type="ECO:0000313" key="16">
    <source>
        <dbReference type="Proteomes" id="UP000531594"/>
    </source>
</evidence>
<protein>
    <recommendedName>
        <fullName evidence="10">L-gulonate 3-dehydrogenase</fullName>
        <ecNumber evidence="9">1.1.1.45</ecNumber>
    </recommendedName>
    <alternativeName>
        <fullName evidence="10">L-gulonate 3-dehydrogenase</fullName>
    </alternativeName>
</protein>
<dbReference type="InterPro" id="IPR006108">
    <property type="entry name" value="3HC_DH_C"/>
</dbReference>
<dbReference type="InterPro" id="IPR013328">
    <property type="entry name" value="6PGD_dom2"/>
</dbReference>
<keyword evidence="7 15" id="KW-0560">Oxidoreductase</keyword>
<dbReference type="SUPFAM" id="SSF51735">
    <property type="entry name" value="NAD(P)-binding Rossmann-fold domains"/>
    <property type="match status" value="1"/>
</dbReference>
<evidence type="ECO:0000256" key="7">
    <source>
        <dbReference type="ARBA" id="ARBA00023002"/>
    </source>
</evidence>
<evidence type="ECO:0000256" key="3">
    <source>
        <dbReference type="ARBA" id="ARBA00009463"/>
    </source>
</evidence>
<name>A0A7X0HTL9_9BACI</name>
<feature type="binding site" evidence="12">
    <location>
        <position position="54"/>
    </location>
    <ligand>
        <name>CoA</name>
        <dbReference type="ChEBI" id="CHEBI:57287"/>
    </ligand>
</feature>
<feature type="binding site" evidence="12">
    <location>
        <position position="118"/>
    </location>
    <ligand>
        <name>CoA</name>
        <dbReference type="ChEBI" id="CHEBI:57287"/>
    </ligand>
</feature>
<organism evidence="15 16">
    <name type="scientific">Bacillus benzoevorans</name>
    <dbReference type="NCBI Taxonomy" id="1456"/>
    <lineage>
        <taxon>Bacteria</taxon>
        <taxon>Bacillati</taxon>
        <taxon>Bacillota</taxon>
        <taxon>Bacilli</taxon>
        <taxon>Bacillales</taxon>
        <taxon>Bacillaceae</taxon>
        <taxon>Bacillus</taxon>
    </lineage>
</organism>
<comment type="subunit">
    <text evidence="4">Homodimer.</text>
</comment>
<dbReference type="EC" id="1.1.1.45" evidence="9"/>
<comment type="subcellular location">
    <subcellularLocation>
        <location evidence="1">Cytoplasm</location>
    </subcellularLocation>
</comment>
<dbReference type="Gene3D" id="1.10.1040.10">
    <property type="entry name" value="N-(1-d-carboxylethyl)-l-norvaline Dehydrogenase, domain 2"/>
    <property type="match status" value="1"/>
</dbReference>
<dbReference type="PIRSF" id="PIRSF000105">
    <property type="entry name" value="HCDH"/>
    <property type="match status" value="1"/>
</dbReference>
<evidence type="ECO:0000259" key="14">
    <source>
        <dbReference type="Pfam" id="PF02737"/>
    </source>
</evidence>
<comment type="similarity">
    <text evidence="3">Belongs to the 3-hydroxyacyl-CoA dehydrogenase family.</text>
</comment>
<comment type="pathway">
    <text evidence="2">Lipid metabolism; butanoate metabolism.</text>
</comment>
<dbReference type="AlphaFoldDB" id="A0A7X0HTL9"/>
<keyword evidence="6" id="KW-0597">Phosphoprotein</keyword>
<dbReference type="UniPathway" id="UPA00863"/>
<dbReference type="GO" id="GO:0070403">
    <property type="term" value="F:NAD+ binding"/>
    <property type="evidence" value="ECO:0007669"/>
    <property type="project" value="InterPro"/>
</dbReference>
<feature type="domain" description="3-hydroxyacyl-CoA dehydrogenase NAD binding" evidence="14">
    <location>
        <begin position="4"/>
        <end position="182"/>
    </location>
</feature>
<dbReference type="InterPro" id="IPR008927">
    <property type="entry name" value="6-PGluconate_DH-like_C_sf"/>
</dbReference>
<dbReference type="GO" id="GO:0050104">
    <property type="term" value="F:L-gulonate 3-dehydrogenase activity"/>
    <property type="evidence" value="ECO:0007669"/>
    <property type="project" value="UniProtKB-EC"/>
</dbReference>
<dbReference type="EMBL" id="JACHGK010000012">
    <property type="protein sequence ID" value="MBB6446634.1"/>
    <property type="molecule type" value="Genomic_DNA"/>
</dbReference>
<dbReference type="Proteomes" id="UP000531594">
    <property type="component" value="Unassembled WGS sequence"/>
</dbReference>